<comment type="caution">
    <text evidence="7">The sequence shown here is derived from an EMBL/GenBank/DDBJ whole genome shotgun (WGS) entry which is preliminary data.</text>
</comment>
<feature type="transmembrane region" description="Helical" evidence="6">
    <location>
        <begin position="209"/>
        <end position="228"/>
    </location>
</feature>
<keyword evidence="3 6" id="KW-1133">Transmembrane helix</keyword>
<feature type="transmembrane region" description="Helical" evidence="6">
    <location>
        <begin position="243"/>
        <end position="267"/>
    </location>
</feature>
<dbReference type="OrthoDB" id="18894at2759"/>
<feature type="transmembrane region" description="Helical" evidence="6">
    <location>
        <begin position="172"/>
        <end position="188"/>
    </location>
</feature>
<dbReference type="PANTHER" id="PTHR11132">
    <property type="entry name" value="SOLUTE CARRIER FAMILY 35"/>
    <property type="match status" value="1"/>
</dbReference>
<dbReference type="AlphaFoldDB" id="A0A9K3CN29"/>
<dbReference type="GO" id="GO:0016020">
    <property type="term" value="C:membrane"/>
    <property type="evidence" value="ECO:0007669"/>
    <property type="project" value="UniProtKB-SubCell"/>
</dbReference>
<name>A0A9K3CN29_9EUKA</name>
<feature type="region of interest" description="Disordered" evidence="5">
    <location>
        <begin position="330"/>
        <end position="350"/>
    </location>
</feature>
<feature type="transmembrane region" description="Helical" evidence="6">
    <location>
        <begin position="139"/>
        <end position="160"/>
    </location>
</feature>
<dbReference type="InterPro" id="IPR037185">
    <property type="entry name" value="EmrE-like"/>
</dbReference>
<evidence type="ECO:0000256" key="2">
    <source>
        <dbReference type="ARBA" id="ARBA00022692"/>
    </source>
</evidence>
<protein>
    <recommendedName>
        <fullName evidence="9">Sugar phosphate transporter domain-containing protein</fullName>
    </recommendedName>
</protein>
<evidence type="ECO:0000256" key="4">
    <source>
        <dbReference type="ARBA" id="ARBA00023136"/>
    </source>
</evidence>
<dbReference type="Proteomes" id="UP000265618">
    <property type="component" value="Unassembled WGS sequence"/>
</dbReference>
<accession>A0A9K3CN29</accession>
<feature type="transmembrane region" description="Helical" evidence="6">
    <location>
        <begin position="37"/>
        <end position="60"/>
    </location>
</feature>
<sequence>MAVPMSERRVDVVLAATYLAVATAMPLYNYYVSEDQYPYLITFTALQLLGTSVATGIMNYMWHRRVSLKATPHTWMGEDLVAKWLAYLPAALIFSVNMSLNQSGLCKTSVTVHVLLKTTGILWSVLFARVLNQEKVKNYTLITCALMLSGAVSVCLSVFFEYGAESSTFEGVLMTLGAAMLGPVYMSFTKKGMNKVQSVGIIKPHPSETTSLIMGTTGLGMILIGLVFEQGAWQALVDIGSDWYVWFVLGSGICMTFLFKLTTLWLLTRQSVTTVGIISETKIVPQMALDVLFFHKYDLTVLMVSGTLLITSGSLFFAYRKWQESLADKRRAREEEMPLTEAEGGTDREE</sequence>
<evidence type="ECO:0008006" key="9">
    <source>
        <dbReference type="Google" id="ProtNLM"/>
    </source>
</evidence>
<keyword evidence="8" id="KW-1185">Reference proteome</keyword>
<feature type="transmembrane region" description="Helical" evidence="6">
    <location>
        <begin position="299"/>
        <end position="319"/>
    </location>
</feature>
<comment type="subcellular location">
    <subcellularLocation>
        <location evidence="1">Membrane</location>
        <topology evidence="1">Multi-pass membrane protein</topology>
    </subcellularLocation>
</comment>
<dbReference type="EMBL" id="BDIP01000123">
    <property type="protein sequence ID" value="GIQ80208.1"/>
    <property type="molecule type" value="Genomic_DNA"/>
</dbReference>
<reference evidence="7 8" key="1">
    <citation type="journal article" date="2018" name="PLoS ONE">
        <title>The draft genome of Kipferlia bialata reveals reductive genome evolution in fornicate parasites.</title>
        <authorList>
            <person name="Tanifuji G."/>
            <person name="Takabayashi S."/>
            <person name="Kume K."/>
            <person name="Takagi M."/>
            <person name="Nakayama T."/>
            <person name="Kamikawa R."/>
            <person name="Inagaki Y."/>
            <person name="Hashimoto T."/>
        </authorList>
    </citation>
    <scope>NUCLEOTIDE SEQUENCE [LARGE SCALE GENOMIC DNA]</scope>
    <source>
        <strain evidence="7">NY0173</strain>
    </source>
</reference>
<organism evidence="7 8">
    <name type="scientific">Kipferlia bialata</name>
    <dbReference type="NCBI Taxonomy" id="797122"/>
    <lineage>
        <taxon>Eukaryota</taxon>
        <taxon>Metamonada</taxon>
        <taxon>Carpediemonas-like organisms</taxon>
        <taxon>Kipferlia</taxon>
    </lineage>
</organism>
<keyword evidence="2 6" id="KW-0812">Transmembrane</keyword>
<evidence type="ECO:0000256" key="6">
    <source>
        <dbReference type="SAM" id="Phobius"/>
    </source>
</evidence>
<dbReference type="InterPro" id="IPR050186">
    <property type="entry name" value="TPT_transporter"/>
</dbReference>
<evidence type="ECO:0000313" key="7">
    <source>
        <dbReference type="EMBL" id="GIQ80208.1"/>
    </source>
</evidence>
<evidence type="ECO:0000256" key="3">
    <source>
        <dbReference type="ARBA" id="ARBA00022989"/>
    </source>
</evidence>
<proteinExistence type="predicted"/>
<evidence type="ECO:0000256" key="5">
    <source>
        <dbReference type="SAM" id="MobiDB-lite"/>
    </source>
</evidence>
<feature type="transmembrane region" description="Helical" evidence="6">
    <location>
        <begin position="112"/>
        <end position="132"/>
    </location>
</feature>
<feature type="transmembrane region" description="Helical" evidence="6">
    <location>
        <begin position="81"/>
        <end position="100"/>
    </location>
</feature>
<feature type="transmembrane region" description="Helical" evidence="6">
    <location>
        <begin position="12"/>
        <end position="31"/>
    </location>
</feature>
<gene>
    <name evidence="7" type="ORF">KIPB_000968</name>
</gene>
<evidence type="ECO:0000256" key="1">
    <source>
        <dbReference type="ARBA" id="ARBA00004141"/>
    </source>
</evidence>
<evidence type="ECO:0000313" key="8">
    <source>
        <dbReference type="Proteomes" id="UP000265618"/>
    </source>
</evidence>
<dbReference type="SUPFAM" id="SSF103481">
    <property type="entry name" value="Multidrug resistance efflux transporter EmrE"/>
    <property type="match status" value="1"/>
</dbReference>
<keyword evidence="4 6" id="KW-0472">Membrane</keyword>